<name>A0ABV5FY00_9MICC</name>
<dbReference type="EMBL" id="JBHMFI010000001">
    <property type="protein sequence ID" value="MFB9071571.1"/>
    <property type="molecule type" value="Genomic_DNA"/>
</dbReference>
<feature type="region of interest" description="Disordered" evidence="1">
    <location>
        <begin position="60"/>
        <end position="86"/>
    </location>
</feature>
<comment type="caution">
    <text evidence="2">The sequence shown here is derived from an EMBL/GenBank/DDBJ whole genome shotgun (WGS) entry which is preliminary data.</text>
</comment>
<evidence type="ECO:0000313" key="3">
    <source>
        <dbReference type="Proteomes" id="UP001589575"/>
    </source>
</evidence>
<organism evidence="2 3">
    <name type="scientific">Citricoccus parietis</name>
    <dbReference type="NCBI Taxonomy" id="592307"/>
    <lineage>
        <taxon>Bacteria</taxon>
        <taxon>Bacillati</taxon>
        <taxon>Actinomycetota</taxon>
        <taxon>Actinomycetes</taxon>
        <taxon>Micrococcales</taxon>
        <taxon>Micrococcaceae</taxon>
        <taxon>Citricoccus</taxon>
    </lineage>
</organism>
<evidence type="ECO:0000256" key="1">
    <source>
        <dbReference type="SAM" id="MobiDB-lite"/>
    </source>
</evidence>
<keyword evidence="3" id="KW-1185">Reference proteome</keyword>
<gene>
    <name evidence="2" type="ORF">ACFFX0_10295</name>
</gene>
<protein>
    <submittedName>
        <fullName evidence="2">Uncharacterized protein</fullName>
    </submittedName>
</protein>
<accession>A0ABV5FY00</accession>
<reference evidence="2 3" key="1">
    <citation type="submission" date="2024-09" db="EMBL/GenBank/DDBJ databases">
        <authorList>
            <person name="Sun Q."/>
            <person name="Mori K."/>
        </authorList>
    </citation>
    <scope>NUCLEOTIDE SEQUENCE [LARGE SCALE GENOMIC DNA]</scope>
    <source>
        <strain evidence="2 3">CCM 7609</strain>
    </source>
</reference>
<proteinExistence type="predicted"/>
<evidence type="ECO:0000313" key="2">
    <source>
        <dbReference type="EMBL" id="MFB9071571.1"/>
    </source>
</evidence>
<sequence length="86" mass="8753">MGGVAGVTVRADRACCETARSGGIAPAAPGFCGVGLPADRCTGSPAGRCQLVRRIVRSISIRPPPSSSSRRPPPISQPWSAPVRAS</sequence>
<feature type="compositionally biased region" description="Pro residues" evidence="1">
    <location>
        <begin position="62"/>
        <end position="76"/>
    </location>
</feature>
<dbReference type="Proteomes" id="UP001589575">
    <property type="component" value="Unassembled WGS sequence"/>
</dbReference>